<dbReference type="AlphaFoldDB" id="A0A9P5SAS6"/>
<proteinExistence type="predicted"/>
<evidence type="ECO:0000313" key="3">
    <source>
        <dbReference type="Proteomes" id="UP000696485"/>
    </source>
</evidence>
<feature type="region of interest" description="Disordered" evidence="1">
    <location>
        <begin position="248"/>
        <end position="284"/>
    </location>
</feature>
<gene>
    <name evidence="2" type="ORF">BG006_004257</name>
</gene>
<sequence length="345" mass="38311">MAELKRHYKHGCKQLFKKVAKMIEKSCIPCDRAVDLRSNMPAIEIFRDDLHAELKSLIGFKDKDRSLTQADVICDWLPFETPGKLIKHLVAPVDPDPDPDTGPLRGRKKTKAGITAVVKIPTRADIRTHINTLHMEGFDPRSYSQKGYILRGSIKTDGYCVQLLALKVRELLSVQYKRYPSEVLPDQLLTTTAGTCDFLTEVRNVFQTKEDVERLLGCTADQADTISYLGIDLGQACVASAYSILPSDKEPKIGGRRRHCGRKKRGSRGRKNRGSGRGRVTKDTRVGGERHINLAAKQKAVAQPTLKHRAWMEAQKNAVLVEPAGQDGIQPSTSSTKATTQAQEG</sequence>
<dbReference type="EMBL" id="JAAAUY010002350">
    <property type="protein sequence ID" value="KAF9312954.1"/>
    <property type="molecule type" value="Genomic_DNA"/>
</dbReference>
<reference evidence="2" key="1">
    <citation type="journal article" date="2020" name="Fungal Divers.">
        <title>Resolving the Mortierellaceae phylogeny through synthesis of multi-gene phylogenetics and phylogenomics.</title>
        <authorList>
            <person name="Vandepol N."/>
            <person name="Liber J."/>
            <person name="Desiro A."/>
            <person name="Na H."/>
            <person name="Kennedy M."/>
            <person name="Barry K."/>
            <person name="Grigoriev I.V."/>
            <person name="Miller A.N."/>
            <person name="O'Donnell K."/>
            <person name="Stajich J.E."/>
            <person name="Bonito G."/>
        </authorList>
    </citation>
    <scope>NUCLEOTIDE SEQUENCE</scope>
    <source>
        <strain evidence="2">NVP1</strain>
    </source>
</reference>
<feature type="compositionally biased region" description="Basic residues" evidence="1">
    <location>
        <begin position="254"/>
        <end position="276"/>
    </location>
</feature>
<feature type="compositionally biased region" description="Low complexity" evidence="1">
    <location>
        <begin position="332"/>
        <end position="345"/>
    </location>
</feature>
<evidence type="ECO:0000256" key="1">
    <source>
        <dbReference type="SAM" id="MobiDB-lite"/>
    </source>
</evidence>
<name>A0A9P5SAS6_9FUNG</name>
<protein>
    <submittedName>
        <fullName evidence="2">Uncharacterized protein</fullName>
    </submittedName>
</protein>
<organism evidence="2 3">
    <name type="scientific">Podila minutissima</name>
    <dbReference type="NCBI Taxonomy" id="64525"/>
    <lineage>
        <taxon>Eukaryota</taxon>
        <taxon>Fungi</taxon>
        <taxon>Fungi incertae sedis</taxon>
        <taxon>Mucoromycota</taxon>
        <taxon>Mortierellomycotina</taxon>
        <taxon>Mortierellomycetes</taxon>
        <taxon>Mortierellales</taxon>
        <taxon>Mortierellaceae</taxon>
        <taxon>Podila</taxon>
    </lineage>
</organism>
<feature type="non-terminal residue" evidence="2">
    <location>
        <position position="1"/>
    </location>
</feature>
<comment type="caution">
    <text evidence="2">The sequence shown here is derived from an EMBL/GenBank/DDBJ whole genome shotgun (WGS) entry which is preliminary data.</text>
</comment>
<keyword evidence="3" id="KW-1185">Reference proteome</keyword>
<dbReference type="Proteomes" id="UP000696485">
    <property type="component" value="Unassembled WGS sequence"/>
</dbReference>
<evidence type="ECO:0000313" key="2">
    <source>
        <dbReference type="EMBL" id="KAF9312954.1"/>
    </source>
</evidence>
<accession>A0A9P5SAS6</accession>
<feature type="region of interest" description="Disordered" evidence="1">
    <location>
        <begin position="324"/>
        <end position="345"/>
    </location>
</feature>